<gene>
    <name evidence="1" type="ordered locus">Lbys_1644</name>
</gene>
<dbReference type="AlphaFoldDB" id="E4RYV5"/>
<dbReference type="HOGENOM" id="CLU_3201480_0_0_10"/>
<dbReference type="STRING" id="649349.Lbys_1644"/>
<proteinExistence type="predicted"/>
<protein>
    <submittedName>
        <fullName evidence="1">Uncharacterized protein</fullName>
    </submittedName>
</protein>
<accession>E4RYV5</accession>
<keyword evidence="2" id="KW-1185">Reference proteome</keyword>
<sequence>MQTFPKDFNSQVPIKNSHRTVVNLAQKNDIYPLHPHPLNQKENCT</sequence>
<organism evidence="1 2">
    <name type="scientific">Leadbetterella byssophila (strain DSM 17132 / JCM 16389 / KACC 11308 / NBRC 106382 / 4M15)</name>
    <dbReference type="NCBI Taxonomy" id="649349"/>
    <lineage>
        <taxon>Bacteria</taxon>
        <taxon>Pseudomonadati</taxon>
        <taxon>Bacteroidota</taxon>
        <taxon>Cytophagia</taxon>
        <taxon>Cytophagales</taxon>
        <taxon>Leadbetterellaceae</taxon>
        <taxon>Leadbetterella</taxon>
    </lineage>
</organism>
<reference key="1">
    <citation type="submission" date="2010-11" db="EMBL/GenBank/DDBJ databases">
        <title>The complete genome of Leadbetterella byssophila DSM 17132.</title>
        <authorList>
            <consortium name="US DOE Joint Genome Institute (JGI-PGF)"/>
            <person name="Lucas S."/>
            <person name="Copeland A."/>
            <person name="Lapidus A."/>
            <person name="Glavina del Rio T."/>
            <person name="Dalin E."/>
            <person name="Tice H."/>
            <person name="Bruce D."/>
            <person name="Goodwin L."/>
            <person name="Pitluck S."/>
            <person name="Kyrpides N."/>
            <person name="Mavromatis K."/>
            <person name="Ivanova N."/>
            <person name="Teshima H."/>
            <person name="Brettin T."/>
            <person name="Detter J.C."/>
            <person name="Han C."/>
            <person name="Tapia R."/>
            <person name="Land M."/>
            <person name="Hauser L."/>
            <person name="Markowitz V."/>
            <person name="Cheng J.-F."/>
            <person name="Hugenholtz P."/>
            <person name="Woyke T."/>
            <person name="Wu D."/>
            <person name="Tindall B."/>
            <person name="Pomrenke H.G."/>
            <person name="Brambilla E."/>
            <person name="Klenk H.-P."/>
            <person name="Eisen J.A."/>
        </authorList>
    </citation>
    <scope>NUCLEOTIDE SEQUENCE [LARGE SCALE GENOMIC DNA]</scope>
    <source>
        <strain>DSM 17132</strain>
    </source>
</reference>
<name>E4RYV5_LEAB4</name>
<dbReference type="KEGG" id="lby:Lbys_1644"/>
<evidence type="ECO:0000313" key="2">
    <source>
        <dbReference type="Proteomes" id="UP000007435"/>
    </source>
</evidence>
<dbReference type="Proteomes" id="UP000007435">
    <property type="component" value="Chromosome"/>
</dbReference>
<evidence type="ECO:0000313" key="1">
    <source>
        <dbReference type="EMBL" id="ADQ17352.1"/>
    </source>
</evidence>
<dbReference type="EMBL" id="CP002305">
    <property type="protein sequence ID" value="ADQ17352.1"/>
    <property type="molecule type" value="Genomic_DNA"/>
</dbReference>
<reference evidence="1 2" key="2">
    <citation type="journal article" date="2011" name="Stand. Genomic Sci.">
        <title>Complete genome sequence of Leadbetterella byssophila type strain (4M15).</title>
        <authorList>
            <person name="Abt B."/>
            <person name="Teshima H."/>
            <person name="Lucas S."/>
            <person name="Lapidus A."/>
            <person name="Del Rio T.G."/>
            <person name="Nolan M."/>
            <person name="Tice H."/>
            <person name="Cheng J.F."/>
            <person name="Pitluck S."/>
            <person name="Liolios K."/>
            <person name="Pagani I."/>
            <person name="Ivanova N."/>
            <person name="Mavromatis K."/>
            <person name="Pati A."/>
            <person name="Tapia R."/>
            <person name="Han C."/>
            <person name="Goodwin L."/>
            <person name="Chen A."/>
            <person name="Palaniappan K."/>
            <person name="Land M."/>
            <person name="Hauser L."/>
            <person name="Chang Y.J."/>
            <person name="Jeffries C.D."/>
            <person name="Rohde M."/>
            <person name="Goker M."/>
            <person name="Tindall B.J."/>
            <person name="Detter J.C."/>
            <person name="Woyke T."/>
            <person name="Bristow J."/>
            <person name="Eisen J.A."/>
            <person name="Markowitz V."/>
            <person name="Hugenholtz P."/>
            <person name="Klenk H.P."/>
            <person name="Kyrpides N.C."/>
        </authorList>
    </citation>
    <scope>NUCLEOTIDE SEQUENCE [LARGE SCALE GENOMIC DNA]</scope>
    <source>
        <strain evidence="2">DSM 17132 / JCM 16389 / KACC 11308 / NBRC 106382 / 4M15</strain>
    </source>
</reference>